<feature type="region of interest" description="Disordered" evidence="1">
    <location>
        <begin position="239"/>
        <end position="267"/>
    </location>
</feature>
<dbReference type="InterPro" id="IPR013922">
    <property type="entry name" value="Cyclin_PHO80-like"/>
</dbReference>
<dbReference type="GO" id="GO:0019901">
    <property type="term" value="F:protein kinase binding"/>
    <property type="evidence" value="ECO:0007669"/>
    <property type="project" value="InterPro"/>
</dbReference>
<organism evidence="3 4">
    <name type="scientific">Cryptococcus neoformans Tu259-1</name>
    <dbReference type="NCBI Taxonomy" id="1230072"/>
    <lineage>
        <taxon>Eukaryota</taxon>
        <taxon>Fungi</taxon>
        <taxon>Dikarya</taxon>
        <taxon>Basidiomycota</taxon>
        <taxon>Agaricomycotina</taxon>
        <taxon>Tremellomycetes</taxon>
        <taxon>Tremellales</taxon>
        <taxon>Cryptococcaceae</taxon>
        <taxon>Cryptococcus</taxon>
        <taxon>Cryptococcus neoformans species complex</taxon>
    </lineage>
</organism>
<dbReference type="PANTHER" id="PTHR15615:SF10">
    <property type="entry name" value="PHO85 CYCLIN-2-RELATED"/>
    <property type="match status" value="1"/>
</dbReference>
<dbReference type="PANTHER" id="PTHR15615">
    <property type="match status" value="1"/>
</dbReference>
<dbReference type="Proteomes" id="UP000199727">
    <property type="component" value="Unassembled WGS sequence"/>
</dbReference>
<gene>
    <name evidence="3" type="ORF">C361_00453</name>
</gene>
<feature type="region of interest" description="Disordered" evidence="1">
    <location>
        <begin position="334"/>
        <end position="362"/>
    </location>
</feature>
<dbReference type="InterPro" id="IPR036915">
    <property type="entry name" value="Cyclin-like_sf"/>
</dbReference>
<sequence length="426" mass="46663">MPSRNPIHPASLCRLSTHSKPLVDCLRTRVRSEFLAHVAEQTCSVIRISPSAPSTPSTSYLPTPPASPSREHYDEDGKPSEWWQAPEGTEDDLDADLPDLQEFIRGLVVQSNVQMPTLSVTLVYLERLKEKLPPVATGMKCTRHRVFLAVLICAAKYLNDSSPKNMHWQKYGKFFSLAEVNLMEKQLLYLLDYNLRVEEDELVRHLEGSGPSVLAPIAPSAPTSAPVQAAPDSITIPAVIPRTKTPPSAVSRLRTGPNKSRSTNFERSFNPTADIANHHLRPVDLQRSRTDENIGSSYRPRSYRPAPIHIPRAIVCSSSPGSTSSITSSVLYGDIPTPGLGRDSSDAGDSPHAARTPDEGRWGKYGYGGVPVSISVSGRSYNMSCEPTIVGFSSASPDTCVKSPISTEKQREGLFKRAGRTLKRII</sequence>
<proteinExistence type="predicted"/>
<reference evidence="3 4" key="1">
    <citation type="submission" date="2017-06" db="EMBL/GenBank/DDBJ databases">
        <title>Global population genomics of the pathogenic fungus Cryptococcus neoformans var. grubii.</title>
        <authorList>
            <person name="Cuomo C."/>
            <person name="Litvintseva A."/>
            <person name="Chen Y."/>
            <person name="Young S."/>
            <person name="Zeng Q."/>
            <person name="Chapman S."/>
            <person name="Gujja S."/>
            <person name="Saif S."/>
            <person name="Birren B."/>
        </authorList>
    </citation>
    <scope>NUCLEOTIDE SEQUENCE [LARGE SCALE GENOMIC DNA]</scope>
    <source>
        <strain evidence="3 4">Tu259-1</strain>
    </source>
</reference>
<feature type="compositionally biased region" description="Basic and acidic residues" evidence="1">
    <location>
        <begin position="69"/>
        <end position="79"/>
    </location>
</feature>
<dbReference type="OrthoDB" id="10250320at2759"/>
<dbReference type="EMBL" id="AMKT01000010">
    <property type="protein sequence ID" value="OXG28804.1"/>
    <property type="molecule type" value="Genomic_DNA"/>
</dbReference>
<dbReference type="SUPFAM" id="SSF47954">
    <property type="entry name" value="Cyclin-like"/>
    <property type="match status" value="1"/>
</dbReference>
<feature type="compositionally biased region" description="Low complexity" evidence="1">
    <location>
        <begin position="49"/>
        <end position="61"/>
    </location>
</feature>
<dbReference type="AlphaFoldDB" id="A0A854QLV9"/>
<accession>A0A854QLV9</accession>
<feature type="compositionally biased region" description="Polar residues" evidence="1">
    <location>
        <begin position="257"/>
        <end position="267"/>
    </location>
</feature>
<dbReference type="GO" id="GO:0005634">
    <property type="term" value="C:nucleus"/>
    <property type="evidence" value="ECO:0007669"/>
    <property type="project" value="TreeGrafter"/>
</dbReference>
<dbReference type="CDD" id="cd20557">
    <property type="entry name" value="CYCLIN_ScPCL1-like"/>
    <property type="match status" value="1"/>
</dbReference>
<dbReference type="Pfam" id="PF00134">
    <property type="entry name" value="Cyclin_N"/>
    <property type="match status" value="1"/>
</dbReference>
<name>A0A854QLV9_CRYNE</name>
<evidence type="ECO:0000256" key="1">
    <source>
        <dbReference type="SAM" id="MobiDB-lite"/>
    </source>
</evidence>
<feature type="region of interest" description="Disordered" evidence="1">
    <location>
        <begin position="48"/>
        <end position="91"/>
    </location>
</feature>
<comment type="caution">
    <text evidence="3">The sequence shown here is derived from an EMBL/GenBank/DDBJ whole genome shotgun (WGS) entry which is preliminary data.</text>
</comment>
<evidence type="ECO:0000313" key="4">
    <source>
        <dbReference type="Proteomes" id="UP000199727"/>
    </source>
</evidence>
<dbReference type="GO" id="GO:0000307">
    <property type="term" value="C:cyclin-dependent protein kinase holoenzyme complex"/>
    <property type="evidence" value="ECO:0007669"/>
    <property type="project" value="TreeGrafter"/>
</dbReference>
<feature type="domain" description="Cyclin N-terminal" evidence="2">
    <location>
        <begin position="100"/>
        <end position="196"/>
    </location>
</feature>
<evidence type="ECO:0000313" key="3">
    <source>
        <dbReference type="EMBL" id="OXG28804.1"/>
    </source>
</evidence>
<evidence type="ECO:0000259" key="2">
    <source>
        <dbReference type="Pfam" id="PF00134"/>
    </source>
</evidence>
<protein>
    <submittedName>
        <fullName evidence="3">Cyclin</fullName>
    </submittedName>
</protein>
<dbReference type="InterPro" id="IPR006671">
    <property type="entry name" value="Cyclin_N"/>
</dbReference>
<dbReference type="GO" id="GO:0016538">
    <property type="term" value="F:cyclin-dependent protein serine/threonine kinase regulator activity"/>
    <property type="evidence" value="ECO:0007669"/>
    <property type="project" value="TreeGrafter"/>
</dbReference>
<dbReference type="Gene3D" id="1.10.472.10">
    <property type="entry name" value="Cyclin-like"/>
    <property type="match status" value="1"/>
</dbReference>